<dbReference type="AlphaFoldDB" id="A0A016VMU9"/>
<keyword evidence="2" id="KW-1185">Reference proteome</keyword>
<name>A0A016VMU9_9BILA</name>
<gene>
    <name evidence="1" type="primary">Acey_s0007.g3322</name>
    <name evidence="1" type="ORF">Y032_0007g3322</name>
</gene>
<proteinExistence type="predicted"/>
<organism evidence="1 2">
    <name type="scientific">Ancylostoma ceylanicum</name>
    <dbReference type="NCBI Taxonomy" id="53326"/>
    <lineage>
        <taxon>Eukaryota</taxon>
        <taxon>Metazoa</taxon>
        <taxon>Ecdysozoa</taxon>
        <taxon>Nematoda</taxon>
        <taxon>Chromadorea</taxon>
        <taxon>Rhabditida</taxon>
        <taxon>Rhabditina</taxon>
        <taxon>Rhabditomorpha</taxon>
        <taxon>Strongyloidea</taxon>
        <taxon>Ancylostomatidae</taxon>
        <taxon>Ancylostomatinae</taxon>
        <taxon>Ancylostoma</taxon>
    </lineage>
</organism>
<accession>A0A016VMU9</accession>
<dbReference type="Proteomes" id="UP000024635">
    <property type="component" value="Unassembled WGS sequence"/>
</dbReference>
<protein>
    <submittedName>
        <fullName evidence="1">Uncharacterized protein</fullName>
    </submittedName>
</protein>
<reference evidence="2" key="1">
    <citation type="journal article" date="2015" name="Nat. Genet.">
        <title>The genome and transcriptome of the zoonotic hookworm Ancylostoma ceylanicum identify infection-specific gene families.</title>
        <authorList>
            <person name="Schwarz E.M."/>
            <person name="Hu Y."/>
            <person name="Antoshechkin I."/>
            <person name="Miller M.M."/>
            <person name="Sternberg P.W."/>
            <person name="Aroian R.V."/>
        </authorList>
    </citation>
    <scope>NUCLEOTIDE SEQUENCE</scope>
    <source>
        <strain evidence="2">HY135</strain>
    </source>
</reference>
<evidence type="ECO:0000313" key="1">
    <source>
        <dbReference type="EMBL" id="EYC28626.1"/>
    </source>
</evidence>
<sequence>MLTPKFIVQAWFPEPYASAQSQDRRLPYSDLSFYWMGGRASLSHRGCIGSATSNFHARSTTLSKCIRFIYDTMLWSP</sequence>
<comment type="caution">
    <text evidence="1">The sequence shown here is derived from an EMBL/GenBank/DDBJ whole genome shotgun (WGS) entry which is preliminary data.</text>
</comment>
<evidence type="ECO:0000313" key="2">
    <source>
        <dbReference type="Proteomes" id="UP000024635"/>
    </source>
</evidence>
<dbReference type="EMBL" id="JARK01001343">
    <property type="protein sequence ID" value="EYC28626.1"/>
    <property type="molecule type" value="Genomic_DNA"/>
</dbReference>